<keyword evidence="2" id="KW-1185">Reference proteome</keyword>
<name>A0A9W7EQQ4_9STRA</name>
<proteinExistence type="predicted"/>
<sequence length="105" mass="11978">MKLLLYFLSVVTASLFSFILPLASCLAFNNLLSQKLSSLPEKHLIEMLKLSSKKSDGVLPVLKIRLEKALLEVDELRPEVVFDELMERIEQQEKEAYNTLKDLGL</sequence>
<gene>
    <name evidence="1" type="ORF">TrST_g2319</name>
</gene>
<organism evidence="1 2">
    <name type="scientific">Triparma strigata</name>
    <dbReference type="NCBI Taxonomy" id="1606541"/>
    <lineage>
        <taxon>Eukaryota</taxon>
        <taxon>Sar</taxon>
        <taxon>Stramenopiles</taxon>
        <taxon>Ochrophyta</taxon>
        <taxon>Bolidophyceae</taxon>
        <taxon>Parmales</taxon>
        <taxon>Triparmaceae</taxon>
        <taxon>Triparma</taxon>
    </lineage>
</organism>
<protein>
    <submittedName>
        <fullName evidence="1">Uncharacterized protein</fullName>
    </submittedName>
</protein>
<dbReference type="EMBL" id="BRXY01000357">
    <property type="protein sequence ID" value="GMH89404.1"/>
    <property type="molecule type" value="Genomic_DNA"/>
</dbReference>
<accession>A0A9W7EQQ4</accession>
<evidence type="ECO:0000313" key="2">
    <source>
        <dbReference type="Proteomes" id="UP001165085"/>
    </source>
</evidence>
<evidence type="ECO:0000313" key="1">
    <source>
        <dbReference type="EMBL" id="GMH89404.1"/>
    </source>
</evidence>
<comment type="caution">
    <text evidence="1">The sequence shown here is derived from an EMBL/GenBank/DDBJ whole genome shotgun (WGS) entry which is preliminary data.</text>
</comment>
<dbReference type="AlphaFoldDB" id="A0A9W7EQQ4"/>
<dbReference type="Proteomes" id="UP001165085">
    <property type="component" value="Unassembled WGS sequence"/>
</dbReference>
<reference evidence="2" key="1">
    <citation type="journal article" date="2023" name="Commun. Biol.">
        <title>Genome analysis of Parmales, the sister group of diatoms, reveals the evolutionary specialization of diatoms from phago-mixotrophs to photoautotrophs.</title>
        <authorList>
            <person name="Ban H."/>
            <person name="Sato S."/>
            <person name="Yoshikawa S."/>
            <person name="Yamada K."/>
            <person name="Nakamura Y."/>
            <person name="Ichinomiya M."/>
            <person name="Sato N."/>
            <person name="Blanc-Mathieu R."/>
            <person name="Endo H."/>
            <person name="Kuwata A."/>
            <person name="Ogata H."/>
        </authorList>
    </citation>
    <scope>NUCLEOTIDE SEQUENCE [LARGE SCALE GENOMIC DNA]</scope>
    <source>
        <strain evidence="2">NIES 3701</strain>
    </source>
</reference>
<dbReference type="OrthoDB" id="10369661at2759"/>